<dbReference type="Proteomes" id="UP000187429">
    <property type="component" value="Unassembled WGS sequence"/>
</dbReference>
<organism evidence="1 2">
    <name type="scientific">Smittium culicis</name>
    <dbReference type="NCBI Taxonomy" id="133412"/>
    <lineage>
        <taxon>Eukaryota</taxon>
        <taxon>Fungi</taxon>
        <taxon>Fungi incertae sedis</taxon>
        <taxon>Zoopagomycota</taxon>
        <taxon>Kickxellomycotina</taxon>
        <taxon>Harpellomycetes</taxon>
        <taxon>Harpellales</taxon>
        <taxon>Legeriomycetaceae</taxon>
        <taxon>Smittium</taxon>
    </lineage>
</organism>
<evidence type="ECO:0000313" key="2">
    <source>
        <dbReference type="Proteomes" id="UP000187429"/>
    </source>
</evidence>
<reference evidence="2" key="1">
    <citation type="submission" date="2017-01" db="EMBL/GenBank/DDBJ databases">
        <authorList>
            <person name="Wang Y."/>
            <person name="White M."/>
            <person name="Kvist S."/>
            <person name="Moncalvo J.-M."/>
        </authorList>
    </citation>
    <scope>NUCLEOTIDE SEQUENCE [LARGE SCALE GENOMIC DNA]</scope>
    <source>
        <strain evidence="2">ID-206-W2</strain>
    </source>
</reference>
<protein>
    <submittedName>
        <fullName evidence="1">Uncharacterized protein</fullName>
    </submittedName>
</protein>
<gene>
    <name evidence="1" type="ORF">AYI69_g10443</name>
</gene>
<comment type="caution">
    <text evidence="1">The sequence shown here is derived from an EMBL/GenBank/DDBJ whole genome shotgun (WGS) entry which is preliminary data.</text>
</comment>
<dbReference type="AlphaFoldDB" id="A0A1R1X5N2"/>
<sequence length="29" mass="3323">MERTKDNKEADIDTTFNTPIFAVPIKKAQ</sequence>
<dbReference type="EMBL" id="LSSM01006840">
    <property type="protein sequence ID" value="OMJ09941.1"/>
    <property type="molecule type" value="Genomic_DNA"/>
</dbReference>
<evidence type="ECO:0000313" key="1">
    <source>
        <dbReference type="EMBL" id="OMJ09941.1"/>
    </source>
</evidence>
<feature type="non-terminal residue" evidence="1">
    <location>
        <position position="29"/>
    </location>
</feature>
<accession>A0A1R1X5N2</accession>
<name>A0A1R1X5N2_9FUNG</name>
<keyword evidence="2" id="KW-1185">Reference proteome</keyword>
<proteinExistence type="predicted"/>